<dbReference type="CDD" id="cd07726">
    <property type="entry name" value="ST1585-like_MBL-fold"/>
    <property type="match status" value="1"/>
</dbReference>
<keyword evidence="3" id="KW-1185">Reference proteome</keyword>
<organism evidence="2 3">
    <name type="scientific">Robertmurraya beringensis</name>
    <dbReference type="NCBI Taxonomy" id="641660"/>
    <lineage>
        <taxon>Bacteria</taxon>
        <taxon>Bacillati</taxon>
        <taxon>Bacillota</taxon>
        <taxon>Bacilli</taxon>
        <taxon>Bacillales</taxon>
        <taxon>Bacillaceae</taxon>
        <taxon>Robertmurraya</taxon>
    </lineage>
</organism>
<dbReference type="PANTHER" id="PTHR42951">
    <property type="entry name" value="METALLO-BETA-LACTAMASE DOMAIN-CONTAINING"/>
    <property type="match status" value="1"/>
</dbReference>
<feature type="domain" description="Metallo-beta-lactamase" evidence="1">
    <location>
        <begin position="24"/>
        <end position="228"/>
    </location>
</feature>
<dbReference type="InterPro" id="IPR036866">
    <property type="entry name" value="RibonucZ/Hydroxyglut_hydro"/>
</dbReference>
<comment type="caution">
    <text evidence="2">The sequence shown here is derived from an EMBL/GenBank/DDBJ whole genome shotgun (WGS) entry which is preliminary data.</text>
</comment>
<protein>
    <submittedName>
        <fullName evidence="2">MBL fold metallo-hydrolase</fullName>
    </submittedName>
</protein>
<dbReference type="InterPro" id="IPR037482">
    <property type="entry name" value="ST1585_MBL-fold"/>
</dbReference>
<dbReference type="PANTHER" id="PTHR42951:SF22">
    <property type="entry name" value="METALLO BETA-LACTAMASE SUPERFAMILY LIPOPROTEIN"/>
    <property type="match status" value="1"/>
</dbReference>
<dbReference type="InterPro" id="IPR001279">
    <property type="entry name" value="Metallo-B-lactamas"/>
</dbReference>
<accession>A0ABV6KPN2</accession>
<evidence type="ECO:0000259" key="1">
    <source>
        <dbReference type="SMART" id="SM00849"/>
    </source>
</evidence>
<dbReference type="RefSeq" id="WP_340903046.1">
    <property type="nucleotide sequence ID" value="NZ_JBHLUU010000024.1"/>
</dbReference>
<proteinExistence type="predicted"/>
<dbReference type="Pfam" id="PF00753">
    <property type="entry name" value="Lactamase_B"/>
    <property type="match status" value="1"/>
</dbReference>
<dbReference type="Gene3D" id="3.60.15.10">
    <property type="entry name" value="Ribonuclease Z/Hydroxyacylglutathione hydrolase-like"/>
    <property type="match status" value="1"/>
</dbReference>
<dbReference type="InterPro" id="IPR050855">
    <property type="entry name" value="NDM-1-like"/>
</dbReference>
<evidence type="ECO:0000313" key="3">
    <source>
        <dbReference type="Proteomes" id="UP001589738"/>
    </source>
</evidence>
<dbReference type="Proteomes" id="UP001589738">
    <property type="component" value="Unassembled WGS sequence"/>
</dbReference>
<gene>
    <name evidence="2" type="ORF">ACFFHF_08345</name>
</gene>
<dbReference type="EMBL" id="JBHLUU010000024">
    <property type="protein sequence ID" value="MFC0475260.1"/>
    <property type="molecule type" value="Genomic_DNA"/>
</dbReference>
<sequence length="318" mass="35821">MKNVVKLLENLYIIDGHDLGLDNRTGSYLLVADQLTIIETSASPSVPFILAGLQELGFTPIQVKNIIVTHIHLDHAGGAGLLLQSCPNATVYVHPAGKRHLIDPTRLIAGAKAVYGDRFDNLFDPIVPIPEDRIRSMEHEEKLQIGPYHVLTFYHSPGHANHHVSIFDESTKALFTGDTAGICYPDLEGTGVKLYLPSTSPNQFHPDKMRQSLKMFKELKPHFLCFGHYGMTEQPNEVFIQVYSWLDRFVEQGNKAYGARTSFEDRVQLAIKYLSEMIQDHLESYSISRNHKVNEVISLDLSICAMGLIDFIDKQKYT</sequence>
<reference evidence="2 3" key="1">
    <citation type="submission" date="2024-09" db="EMBL/GenBank/DDBJ databases">
        <authorList>
            <person name="Sun Q."/>
            <person name="Mori K."/>
        </authorList>
    </citation>
    <scope>NUCLEOTIDE SEQUENCE [LARGE SCALE GENOMIC DNA]</scope>
    <source>
        <strain evidence="2 3">CGMCC 1.9126</strain>
    </source>
</reference>
<name>A0ABV6KPN2_9BACI</name>
<evidence type="ECO:0000313" key="2">
    <source>
        <dbReference type="EMBL" id="MFC0475260.1"/>
    </source>
</evidence>
<dbReference type="SMART" id="SM00849">
    <property type="entry name" value="Lactamase_B"/>
    <property type="match status" value="1"/>
</dbReference>
<dbReference type="SUPFAM" id="SSF56281">
    <property type="entry name" value="Metallo-hydrolase/oxidoreductase"/>
    <property type="match status" value="1"/>
</dbReference>